<dbReference type="NCBIfam" id="NF007980">
    <property type="entry name" value="PRK10707.1"/>
    <property type="match status" value="1"/>
</dbReference>
<feature type="domain" description="Nudix hydrolase" evidence="8">
    <location>
        <begin position="42"/>
        <end position="178"/>
    </location>
</feature>
<evidence type="ECO:0000256" key="6">
    <source>
        <dbReference type="ARBA" id="ARBA00022842"/>
    </source>
</evidence>
<evidence type="ECO:0000256" key="1">
    <source>
        <dbReference type="ARBA" id="ARBA00001936"/>
    </source>
</evidence>
<protein>
    <submittedName>
        <fullName evidence="9">CoA pyrophosphatase</fullName>
    </submittedName>
</protein>
<comment type="similarity">
    <text evidence="3">Belongs to the Nudix hydrolase family. PCD1 subfamily.</text>
</comment>
<dbReference type="GO" id="GO:0010945">
    <property type="term" value="F:coenzyme A diphosphatase activity"/>
    <property type="evidence" value="ECO:0007669"/>
    <property type="project" value="InterPro"/>
</dbReference>
<keyword evidence="10" id="KW-1185">Reference proteome</keyword>
<dbReference type="SUPFAM" id="SSF55811">
    <property type="entry name" value="Nudix"/>
    <property type="match status" value="1"/>
</dbReference>
<dbReference type="GO" id="GO:0000287">
    <property type="term" value="F:magnesium ion binding"/>
    <property type="evidence" value="ECO:0007669"/>
    <property type="project" value="InterPro"/>
</dbReference>
<keyword evidence="7" id="KW-0464">Manganese</keyword>
<gene>
    <name evidence="9" type="ORF">HMH01_02415</name>
</gene>
<dbReference type="InterPro" id="IPR000059">
    <property type="entry name" value="NUDIX_hydrolase_NudL_CS"/>
</dbReference>
<evidence type="ECO:0000256" key="5">
    <source>
        <dbReference type="ARBA" id="ARBA00022801"/>
    </source>
</evidence>
<dbReference type="PANTHER" id="PTHR12992">
    <property type="entry name" value="NUDIX HYDROLASE"/>
    <property type="match status" value="1"/>
</dbReference>
<comment type="caution">
    <text evidence="9">The sequence shown here is derived from an EMBL/GenBank/DDBJ whole genome shotgun (WGS) entry which is preliminary data.</text>
</comment>
<proteinExistence type="inferred from homology"/>
<dbReference type="Pfam" id="PF00293">
    <property type="entry name" value="NUDIX"/>
    <property type="match status" value="1"/>
</dbReference>
<reference evidence="9 10" key="1">
    <citation type="submission" date="2020-05" db="EMBL/GenBank/DDBJ databases">
        <title>Gimesia benthica sp. nov., a novel planctomycete isolated from a deep-sea water sample of the Northwest Indian Ocean.</title>
        <authorList>
            <person name="Wang J."/>
            <person name="Ruan C."/>
            <person name="Song L."/>
            <person name="Zhu Y."/>
            <person name="Li A."/>
            <person name="Zheng X."/>
            <person name="Wang L."/>
            <person name="Lu Z."/>
            <person name="Huang Y."/>
            <person name="Du W."/>
            <person name="Zhou Y."/>
            <person name="Huang L."/>
            <person name="Dai X."/>
        </authorList>
    </citation>
    <scope>NUCLEOTIDE SEQUENCE [LARGE SCALE GENOMIC DNA]</scope>
    <source>
        <strain evidence="9 10">YYQ-30</strain>
    </source>
</reference>
<dbReference type="GO" id="GO:0030145">
    <property type="term" value="F:manganese ion binding"/>
    <property type="evidence" value="ECO:0007669"/>
    <property type="project" value="InterPro"/>
</dbReference>
<dbReference type="PROSITE" id="PS01293">
    <property type="entry name" value="NUDIX_COA"/>
    <property type="match status" value="1"/>
</dbReference>
<dbReference type="PROSITE" id="PS51462">
    <property type="entry name" value="NUDIX"/>
    <property type="match status" value="1"/>
</dbReference>
<accession>A0A849KUJ7</accession>
<evidence type="ECO:0000256" key="7">
    <source>
        <dbReference type="ARBA" id="ARBA00023211"/>
    </source>
</evidence>
<comment type="cofactor">
    <cofactor evidence="2">
        <name>Mg(2+)</name>
        <dbReference type="ChEBI" id="CHEBI:18420"/>
    </cofactor>
</comment>
<evidence type="ECO:0000313" key="9">
    <source>
        <dbReference type="EMBL" id="NNU79281.1"/>
    </source>
</evidence>
<dbReference type="Gene3D" id="3.90.79.10">
    <property type="entry name" value="Nucleoside Triphosphate Pyrophosphohydrolase"/>
    <property type="match status" value="1"/>
</dbReference>
<dbReference type="RefSeq" id="WP_171322115.1">
    <property type="nucleotide sequence ID" value="NZ_JABFBC010000001.1"/>
</dbReference>
<dbReference type="InterPro" id="IPR015797">
    <property type="entry name" value="NUDIX_hydrolase-like_dom_sf"/>
</dbReference>
<dbReference type="GO" id="GO:0009132">
    <property type="term" value="P:nucleoside diphosphate metabolic process"/>
    <property type="evidence" value="ECO:0007669"/>
    <property type="project" value="InterPro"/>
</dbReference>
<evidence type="ECO:0000256" key="3">
    <source>
        <dbReference type="ARBA" id="ARBA00006506"/>
    </source>
</evidence>
<evidence type="ECO:0000256" key="2">
    <source>
        <dbReference type="ARBA" id="ARBA00001946"/>
    </source>
</evidence>
<organism evidence="9 10">
    <name type="scientific">Halovulum dunhuangense</name>
    <dbReference type="NCBI Taxonomy" id="1505036"/>
    <lineage>
        <taxon>Bacteria</taxon>
        <taxon>Pseudomonadati</taxon>
        <taxon>Pseudomonadota</taxon>
        <taxon>Alphaproteobacteria</taxon>
        <taxon>Rhodobacterales</taxon>
        <taxon>Paracoccaceae</taxon>
        <taxon>Halovulum</taxon>
    </lineage>
</organism>
<keyword evidence="6" id="KW-0460">Magnesium</keyword>
<dbReference type="InterPro" id="IPR045121">
    <property type="entry name" value="CoAse"/>
</dbReference>
<sequence>MTLHDLTLDRLSRALDAPRPGASSDYDLNPEIRAHLPEGRSLRPAAVLVPVVERPAGLSVLLTRRSVRLRHHPGQIAFPGGRMDPGDASRWHAALREAREEIGLAPELVAPLGRLDRHETVTAFDVEPHVGLVRGDFVVTPCEDEVAEVFEVPLAFVLNPAHFQTHSRIWQGTPRQYWAVPYGPYYIWGATARMLKGLSERVLTA</sequence>
<dbReference type="CDD" id="cd03426">
    <property type="entry name" value="NUDIX_CoAse_Nudt7"/>
    <property type="match status" value="1"/>
</dbReference>
<dbReference type="PANTHER" id="PTHR12992:SF11">
    <property type="entry name" value="MITOCHONDRIAL COENZYME A DIPHOSPHATASE NUDT8"/>
    <property type="match status" value="1"/>
</dbReference>
<evidence type="ECO:0000313" key="10">
    <source>
        <dbReference type="Proteomes" id="UP000572377"/>
    </source>
</evidence>
<comment type="cofactor">
    <cofactor evidence="1">
        <name>Mn(2+)</name>
        <dbReference type="ChEBI" id="CHEBI:29035"/>
    </cofactor>
</comment>
<dbReference type="AlphaFoldDB" id="A0A849KUJ7"/>
<evidence type="ECO:0000256" key="4">
    <source>
        <dbReference type="ARBA" id="ARBA00022723"/>
    </source>
</evidence>
<keyword evidence="5" id="KW-0378">Hydrolase</keyword>
<dbReference type="EMBL" id="JABFBC010000001">
    <property type="protein sequence ID" value="NNU79281.1"/>
    <property type="molecule type" value="Genomic_DNA"/>
</dbReference>
<dbReference type="Proteomes" id="UP000572377">
    <property type="component" value="Unassembled WGS sequence"/>
</dbReference>
<dbReference type="InterPro" id="IPR000086">
    <property type="entry name" value="NUDIX_hydrolase_dom"/>
</dbReference>
<evidence type="ECO:0000259" key="8">
    <source>
        <dbReference type="PROSITE" id="PS51462"/>
    </source>
</evidence>
<keyword evidence="4" id="KW-0479">Metal-binding</keyword>
<name>A0A849KUJ7_9RHOB</name>